<dbReference type="Proteomes" id="UP001642487">
    <property type="component" value="Chromosome 7"/>
</dbReference>
<name>A0ABP0Z2E5_9ROSI</name>
<organism evidence="1 2">
    <name type="scientific">Citrullus colocynthis</name>
    <name type="common">colocynth</name>
    <dbReference type="NCBI Taxonomy" id="252529"/>
    <lineage>
        <taxon>Eukaryota</taxon>
        <taxon>Viridiplantae</taxon>
        <taxon>Streptophyta</taxon>
        <taxon>Embryophyta</taxon>
        <taxon>Tracheophyta</taxon>
        <taxon>Spermatophyta</taxon>
        <taxon>Magnoliopsida</taxon>
        <taxon>eudicotyledons</taxon>
        <taxon>Gunneridae</taxon>
        <taxon>Pentapetalae</taxon>
        <taxon>rosids</taxon>
        <taxon>fabids</taxon>
        <taxon>Cucurbitales</taxon>
        <taxon>Cucurbitaceae</taxon>
        <taxon>Benincaseae</taxon>
        <taxon>Citrullus</taxon>
    </lineage>
</organism>
<dbReference type="EMBL" id="OZ021741">
    <property type="protein sequence ID" value="CAK9326836.1"/>
    <property type="molecule type" value="Genomic_DNA"/>
</dbReference>
<gene>
    <name evidence="1" type="ORF">CITCOLO1_LOCUS19198</name>
</gene>
<evidence type="ECO:0000313" key="2">
    <source>
        <dbReference type="Proteomes" id="UP001642487"/>
    </source>
</evidence>
<proteinExistence type="predicted"/>
<reference evidence="1 2" key="1">
    <citation type="submission" date="2024-03" db="EMBL/GenBank/DDBJ databases">
        <authorList>
            <person name="Gkanogiannis A."/>
            <person name="Becerra Lopez-Lavalle L."/>
        </authorList>
    </citation>
    <scope>NUCLEOTIDE SEQUENCE [LARGE SCALE GENOMIC DNA]</scope>
</reference>
<evidence type="ECO:0000313" key="1">
    <source>
        <dbReference type="EMBL" id="CAK9326836.1"/>
    </source>
</evidence>
<protein>
    <submittedName>
        <fullName evidence="1">Uncharacterized protein</fullName>
    </submittedName>
</protein>
<sequence length="76" mass="8547">MCAIVMFLLNSLGSNSNVLEKAMDVLMAIPCGEKALDKKVRRNYKLAPVFFLRKLGLCSFHFHIFVAPSTPLNRGY</sequence>
<keyword evidence="2" id="KW-1185">Reference proteome</keyword>
<accession>A0ABP0Z2E5</accession>